<evidence type="ECO:0000256" key="2">
    <source>
        <dbReference type="SAM" id="SignalP"/>
    </source>
</evidence>
<dbReference type="Proteomes" id="UP001254759">
    <property type="component" value="Unassembled WGS sequence"/>
</dbReference>
<feature type="signal peptide" evidence="2">
    <location>
        <begin position="1"/>
        <end position="25"/>
    </location>
</feature>
<dbReference type="SUPFAM" id="SSF53474">
    <property type="entry name" value="alpha/beta-Hydrolases"/>
    <property type="match status" value="1"/>
</dbReference>
<dbReference type="InterPro" id="IPR050300">
    <property type="entry name" value="GDXG_lipolytic_enzyme"/>
</dbReference>
<dbReference type="EMBL" id="JAVDTT010000004">
    <property type="protein sequence ID" value="MDR6842670.1"/>
    <property type="molecule type" value="Genomic_DNA"/>
</dbReference>
<dbReference type="Pfam" id="PF20434">
    <property type="entry name" value="BD-FAE"/>
    <property type="match status" value="1"/>
</dbReference>
<accession>A0ABU1RWI6</accession>
<name>A0ABU1RWI6_9GAMM</name>
<evidence type="ECO:0000313" key="5">
    <source>
        <dbReference type="Proteomes" id="UP001254759"/>
    </source>
</evidence>
<feature type="domain" description="BD-FAE-like" evidence="3">
    <location>
        <begin position="71"/>
        <end position="175"/>
    </location>
</feature>
<dbReference type="PANTHER" id="PTHR48081">
    <property type="entry name" value="AB HYDROLASE SUPERFAMILY PROTEIN C4A8.06C"/>
    <property type="match status" value="1"/>
</dbReference>
<keyword evidence="1" id="KW-0378">Hydrolase</keyword>
<sequence length="307" mass="33140">MNGKIHGTLLCLCLLLAAVRFDAKASPAPDRLERLAQLREASKRERAVALPAGAKAVRNVAYGTDPAQRFDVYLPKGVQRAPVFFFVHGGGWANGDKTNPGIENKIDFWLANGYAVISANYRMLPKAAPQQQARDVAQAVAAAQHGAGEWNLDPKRFVLVGHSAGAHLVALLGADPKRLADAGARRPLGVISLDSGALDVPALMGMPRLPKLYRDAFGDDKNYWVATSPQHQLDRAALPMLIVCSSERRFPASPCEEGRKLAQKAAQLGVRMEVLPEPMSHAEINRELGVPSAYTEAVAGFIRSLVQ</sequence>
<keyword evidence="2" id="KW-0732">Signal</keyword>
<dbReference type="InterPro" id="IPR029058">
    <property type="entry name" value="AB_hydrolase_fold"/>
</dbReference>
<dbReference type="RefSeq" id="WP_310095041.1">
    <property type="nucleotide sequence ID" value="NZ_JAVDTT010000004.1"/>
</dbReference>
<feature type="chain" id="PRO_5045371090" evidence="2">
    <location>
        <begin position="26"/>
        <end position="307"/>
    </location>
</feature>
<dbReference type="InterPro" id="IPR049492">
    <property type="entry name" value="BD-FAE-like_dom"/>
</dbReference>
<evidence type="ECO:0000256" key="1">
    <source>
        <dbReference type="ARBA" id="ARBA00022801"/>
    </source>
</evidence>
<dbReference type="Gene3D" id="3.40.50.1820">
    <property type="entry name" value="alpha/beta hydrolase"/>
    <property type="match status" value="1"/>
</dbReference>
<gene>
    <name evidence="4" type="ORF">J2W94_002975</name>
</gene>
<evidence type="ECO:0000313" key="4">
    <source>
        <dbReference type="EMBL" id="MDR6842670.1"/>
    </source>
</evidence>
<organism evidence="4 5">
    <name type="scientific">Pseudoxanthomonas sacheonensis</name>
    <dbReference type="NCBI Taxonomy" id="443615"/>
    <lineage>
        <taxon>Bacteria</taxon>
        <taxon>Pseudomonadati</taxon>
        <taxon>Pseudomonadota</taxon>
        <taxon>Gammaproteobacteria</taxon>
        <taxon>Lysobacterales</taxon>
        <taxon>Lysobacteraceae</taxon>
        <taxon>Pseudoxanthomonas</taxon>
    </lineage>
</organism>
<keyword evidence="5" id="KW-1185">Reference proteome</keyword>
<dbReference type="PANTHER" id="PTHR48081:SF33">
    <property type="entry name" value="KYNURENINE FORMAMIDASE"/>
    <property type="match status" value="1"/>
</dbReference>
<proteinExistence type="predicted"/>
<comment type="caution">
    <text evidence="4">The sequence shown here is derived from an EMBL/GenBank/DDBJ whole genome shotgun (WGS) entry which is preliminary data.</text>
</comment>
<evidence type="ECO:0000259" key="3">
    <source>
        <dbReference type="Pfam" id="PF20434"/>
    </source>
</evidence>
<reference evidence="4 5" key="1">
    <citation type="submission" date="2023-07" db="EMBL/GenBank/DDBJ databases">
        <title>Sorghum-associated microbial communities from plants grown in Nebraska, USA.</title>
        <authorList>
            <person name="Schachtman D."/>
        </authorList>
    </citation>
    <scope>NUCLEOTIDE SEQUENCE [LARGE SCALE GENOMIC DNA]</scope>
    <source>
        <strain evidence="4 5">BE107</strain>
    </source>
</reference>
<protein>
    <submittedName>
        <fullName evidence="4">Acetyl esterase/lipase</fullName>
    </submittedName>
</protein>